<dbReference type="GO" id="GO:0005730">
    <property type="term" value="C:nucleolus"/>
    <property type="evidence" value="ECO:0007669"/>
    <property type="project" value="UniProtKB-SubCell"/>
</dbReference>
<evidence type="ECO:0000313" key="8">
    <source>
        <dbReference type="EMBL" id="RID43710.1"/>
    </source>
</evidence>
<comment type="subcellular location">
    <subcellularLocation>
        <location evidence="6">Cytoplasm</location>
    </subcellularLocation>
    <subcellularLocation>
        <location evidence="6">Nucleus</location>
        <location evidence="6">Nucleolus</location>
    </subcellularLocation>
    <subcellularLocation>
        <location evidence="1 6">Nucleus</location>
    </subcellularLocation>
</comment>
<name>A0A397XZ18_BRACM</name>
<dbReference type="Proteomes" id="UP000264353">
    <property type="component" value="Chromosome A9"/>
</dbReference>
<organism evidence="8 9">
    <name type="scientific">Brassica campestris</name>
    <name type="common">Field mustard</name>
    <dbReference type="NCBI Taxonomy" id="3711"/>
    <lineage>
        <taxon>Eukaryota</taxon>
        <taxon>Viridiplantae</taxon>
        <taxon>Streptophyta</taxon>
        <taxon>Embryophyta</taxon>
        <taxon>Tracheophyta</taxon>
        <taxon>Spermatophyta</taxon>
        <taxon>Magnoliopsida</taxon>
        <taxon>eudicotyledons</taxon>
        <taxon>Gunneridae</taxon>
        <taxon>Pentapetalae</taxon>
        <taxon>rosids</taxon>
        <taxon>malvids</taxon>
        <taxon>Brassicales</taxon>
        <taxon>Brassicaceae</taxon>
        <taxon>Brassiceae</taxon>
        <taxon>Brassica</taxon>
    </lineage>
</organism>
<keyword evidence="6" id="KW-0963">Cytoplasm</keyword>
<keyword evidence="6" id="KW-0238">DNA-binding</keyword>
<dbReference type="EMBL" id="CM010636">
    <property type="protein sequence ID" value="RID43710.1"/>
    <property type="molecule type" value="Genomic_DNA"/>
</dbReference>
<gene>
    <name evidence="8" type="ORF">BRARA_I00556</name>
</gene>
<feature type="region of interest" description="Disordered" evidence="7">
    <location>
        <begin position="140"/>
        <end position="213"/>
    </location>
</feature>
<dbReference type="PANTHER" id="PTHR15341">
    <property type="entry name" value="SUN-COR STEROID HORMONE RECEPTOR CO-REPRESSOR"/>
    <property type="match status" value="1"/>
</dbReference>
<dbReference type="Pfam" id="PF04000">
    <property type="entry name" value="Sas10_Utp3"/>
    <property type="match status" value="1"/>
</dbReference>
<evidence type="ECO:0000256" key="2">
    <source>
        <dbReference type="ARBA" id="ARBA00009154"/>
    </source>
</evidence>
<comment type="subunit">
    <text evidence="6">Monomer and homodimer.</text>
</comment>
<comment type="similarity">
    <text evidence="2 6">Belongs to the C1D family.</text>
</comment>
<dbReference type="InterPro" id="IPR007146">
    <property type="entry name" value="Sas10/Utp3/C1D"/>
</dbReference>
<evidence type="ECO:0000256" key="3">
    <source>
        <dbReference type="ARBA" id="ARBA00022552"/>
    </source>
</evidence>
<keyword evidence="3 6" id="KW-0698">rRNA processing</keyword>
<proteinExistence type="inferred from homology"/>
<dbReference type="GO" id="GO:0003723">
    <property type="term" value="F:RNA binding"/>
    <property type="evidence" value="ECO:0007669"/>
    <property type="project" value="UniProtKB-UniRule"/>
</dbReference>
<dbReference type="PANTHER" id="PTHR15341:SF3">
    <property type="entry name" value="NUCLEAR NUCLEIC ACID-BINDING PROTEIN C1D"/>
    <property type="match status" value="1"/>
</dbReference>
<evidence type="ECO:0000256" key="6">
    <source>
        <dbReference type="RuleBase" id="RU368003"/>
    </source>
</evidence>
<comment type="function">
    <text evidence="6">Plays a role in the recruitment of the exosome to pre-rRNA to mediate the 3'-5' end processing of the 5.8S rRNA.</text>
</comment>
<evidence type="ECO:0000256" key="5">
    <source>
        <dbReference type="ARBA" id="ARBA00023242"/>
    </source>
</evidence>
<evidence type="ECO:0000256" key="4">
    <source>
        <dbReference type="ARBA" id="ARBA00022884"/>
    </source>
</evidence>
<reference evidence="8 9" key="1">
    <citation type="submission" date="2018-06" db="EMBL/GenBank/DDBJ databases">
        <title>WGS assembly of Brassica rapa FPsc.</title>
        <authorList>
            <person name="Bowman J."/>
            <person name="Kohchi T."/>
            <person name="Yamato K."/>
            <person name="Jenkins J."/>
            <person name="Shu S."/>
            <person name="Ishizaki K."/>
            <person name="Yamaoka S."/>
            <person name="Nishihama R."/>
            <person name="Nakamura Y."/>
            <person name="Berger F."/>
            <person name="Adam C."/>
            <person name="Aki S."/>
            <person name="Althoff F."/>
            <person name="Araki T."/>
            <person name="Arteaga-Vazquez M."/>
            <person name="Balasubrmanian S."/>
            <person name="Bauer D."/>
            <person name="Boehm C."/>
            <person name="Briginshaw L."/>
            <person name="Caballero-Perez J."/>
            <person name="Catarino B."/>
            <person name="Chen F."/>
            <person name="Chiyoda S."/>
            <person name="Chovatia M."/>
            <person name="Davies K."/>
            <person name="Delmans M."/>
            <person name="Demura T."/>
            <person name="Dierschke T."/>
            <person name="Dolan L."/>
            <person name="Dorantes-Acosta A."/>
            <person name="Eklund D."/>
            <person name="Florent S."/>
            <person name="Flores-Sandoval E."/>
            <person name="Fujiyama A."/>
            <person name="Fukuzawa H."/>
            <person name="Galik B."/>
            <person name="Grimanelli D."/>
            <person name="Grimwood J."/>
            <person name="Grossniklaus U."/>
            <person name="Hamada T."/>
            <person name="Haseloff J."/>
            <person name="Hetherington A."/>
            <person name="Higo A."/>
            <person name="Hirakawa Y."/>
            <person name="Hundley H."/>
            <person name="Ikeda Y."/>
            <person name="Inoue K."/>
            <person name="Inoue S."/>
            <person name="Ishida S."/>
            <person name="Jia Q."/>
            <person name="Kakita M."/>
            <person name="Kanazawa T."/>
            <person name="Kawai Y."/>
            <person name="Kawashima T."/>
            <person name="Kennedy M."/>
            <person name="Kinose K."/>
            <person name="Kinoshita T."/>
            <person name="Kohara Y."/>
            <person name="Koide E."/>
            <person name="Komatsu K."/>
            <person name="Kopischke S."/>
            <person name="Kubo M."/>
            <person name="Kyozuka J."/>
            <person name="Lagercrantz U."/>
            <person name="Lin S."/>
            <person name="Lindquist E."/>
            <person name="Lipzen A."/>
            <person name="Lu C."/>
            <person name="Luna E."/>
            <person name="Martienssen R."/>
            <person name="Minamino N."/>
            <person name="Mizutani M."/>
            <person name="Mizutani M."/>
            <person name="Mochizuki N."/>
            <person name="Monte I."/>
            <person name="Mosher R."/>
            <person name="Nagasaki H."/>
            <person name="Nakagami H."/>
            <person name="Naramoto S."/>
            <person name="Nishitani K."/>
            <person name="Ohtani M."/>
            <person name="Okamoto T."/>
            <person name="Okumura M."/>
            <person name="Phillips J."/>
            <person name="Pollak B."/>
            <person name="Reinders A."/>
            <person name="Roevekamp M."/>
            <person name="Sano R."/>
            <person name="Sawa S."/>
            <person name="Schmid M."/>
            <person name="Shirakawa M."/>
            <person name="Solano R."/>
            <person name="Spunde A."/>
            <person name="Suetsugu N."/>
            <person name="Sugano S."/>
            <person name="Sugiyama A."/>
            <person name="Sun R."/>
            <person name="Suzuki Y."/>
            <person name="Takenaka M."/>
            <person name="Takezawa D."/>
            <person name="Tomogane H."/>
            <person name="Tsuzuki M."/>
            <person name="Ueda T."/>
            <person name="Umeda M."/>
            <person name="Ward J."/>
            <person name="Watanabe Y."/>
            <person name="Yazaki K."/>
            <person name="Yokoyama R."/>
            <person name="Yoshitake Y."/>
            <person name="Yotsui I."/>
            <person name="Zachgo S."/>
            <person name="Schmutz J."/>
        </authorList>
    </citation>
    <scope>NUCLEOTIDE SEQUENCE [LARGE SCALE GENOMIC DNA]</scope>
    <source>
        <strain evidence="9">cv. B-3</strain>
    </source>
</reference>
<accession>A0A397XZ18</accession>
<evidence type="ECO:0000256" key="7">
    <source>
        <dbReference type="SAM" id="MobiDB-lite"/>
    </source>
</evidence>
<evidence type="ECO:0000256" key="1">
    <source>
        <dbReference type="ARBA" id="ARBA00004123"/>
    </source>
</evidence>
<dbReference type="GO" id="GO:0005737">
    <property type="term" value="C:cytoplasm"/>
    <property type="evidence" value="ECO:0007669"/>
    <property type="project" value="UniProtKB-SubCell"/>
</dbReference>
<evidence type="ECO:0000313" key="9">
    <source>
        <dbReference type="Proteomes" id="UP000264353"/>
    </source>
</evidence>
<sequence length="227" mass="25144">MEGGGGGSRSAAAGVVPESATEAVKQTLSHLEELKPQLEQMMTSLAKPEVLSQMQPLQRAKTMYLLAEATTTIFTLGFVFPVRLRCTGVNPDDHRVKSEIERLNVYREKLHLCMDRSKEPLRPTTVLNRQAATRFIEHSLPDHTSTQKQNIRDLSIGEKSSMTYSETAAKKRKCQSDERQSVQSTAKEFLEKAARELNNGDNEDDLKGPLMAAADGSDDAEINLLAK</sequence>
<dbReference type="GO" id="GO:0003677">
    <property type="term" value="F:DNA binding"/>
    <property type="evidence" value="ECO:0007669"/>
    <property type="project" value="UniProtKB-KW"/>
</dbReference>
<keyword evidence="5 6" id="KW-0539">Nucleus</keyword>
<keyword evidence="4 6" id="KW-0694">RNA-binding</keyword>
<protein>
    <recommendedName>
        <fullName evidence="6">Nuclear nucleic acid-binding protein C1D</fullName>
    </recommendedName>
</protein>
<dbReference type="GO" id="GO:0006364">
    <property type="term" value="P:rRNA processing"/>
    <property type="evidence" value="ECO:0007669"/>
    <property type="project" value="UniProtKB-KW"/>
</dbReference>
<dbReference type="InterPro" id="IPR011082">
    <property type="entry name" value="Exosome-assoc_fac/DNA_repair"/>
</dbReference>
<dbReference type="AlphaFoldDB" id="A0A397XZ18"/>